<comment type="caution">
    <text evidence="2">The sequence shown here is derived from an EMBL/GenBank/DDBJ whole genome shotgun (WGS) entry which is preliminary data.</text>
</comment>
<protein>
    <submittedName>
        <fullName evidence="2">Nucleotidyltransferase domain-containing protein</fullName>
    </submittedName>
</protein>
<dbReference type="Pfam" id="PF18765">
    <property type="entry name" value="Polbeta"/>
    <property type="match status" value="1"/>
</dbReference>
<evidence type="ECO:0000313" key="3">
    <source>
        <dbReference type="Proteomes" id="UP000463388"/>
    </source>
</evidence>
<evidence type="ECO:0000313" key="2">
    <source>
        <dbReference type="EMBL" id="MVX61934.1"/>
    </source>
</evidence>
<accession>A0A6N8JRT7</accession>
<dbReference type="SUPFAM" id="SSF81301">
    <property type="entry name" value="Nucleotidyltransferase"/>
    <property type="match status" value="1"/>
</dbReference>
<gene>
    <name evidence="2" type="ORF">GKZ27_10815</name>
</gene>
<dbReference type="Gene3D" id="3.30.460.10">
    <property type="entry name" value="Beta Polymerase, domain 2"/>
    <property type="match status" value="1"/>
</dbReference>
<feature type="domain" description="Polymerase beta nucleotidyltransferase" evidence="1">
    <location>
        <begin position="17"/>
        <end position="90"/>
    </location>
</feature>
<keyword evidence="2" id="KW-0808">Transferase</keyword>
<dbReference type="InterPro" id="IPR043519">
    <property type="entry name" value="NT_sf"/>
</dbReference>
<evidence type="ECO:0000259" key="1">
    <source>
        <dbReference type="Pfam" id="PF18765"/>
    </source>
</evidence>
<reference evidence="2 3" key="1">
    <citation type="submission" date="2019-12" db="EMBL/GenBank/DDBJ databases">
        <title>Microbes associate with the intestines of laboratory mice.</title>
        <authorList>
            <person name="Navarre W."/>
            <person name="Wong E."/>
        </authorList>
    </citation>
    <scope>NUCLEOTIDE SEQUENCE [LARGE SCALE GENOMIC DNA]</scope>
    <source>
        <strain evidence="2 3">NM66_B29</strain>
    </source>
</reference>
<dbReference type="Proteomes" id="UP000463388">
    <property type="component" value="Unassembled WGS sequence"/>
</dbReference>
<dbReference type="EMBL" id="WSRR01000040">
    <property type="protein sequence ID" value="MVX61934.1"/>
    <property type="molecule type" value="Genomic_DNA"/>
</dbReference>
<organism evidence="2 3">
    <name type="scientific">Adlercreutzia mucosicola</name>
    <dbReference type="NCBI Taxonomy" id="580026"/>
    <lineage>
        <taxon>Bacteria</taxon>
        <taxon>Bacillati</taxon>
        <taxon>Actinomycetota</taxon>
        <taxon>Coriobacteriia</taxon>
        <taxon>Eggerthellales</taxon>
        <taxon>Eggerthellaceae</taxon>
        <taxon>Adlercreutzia</taxon>
    </lineage>
</organism>
<keyword evidence="3" id="KW-1185">Reference proteome</keyword>
<dbReference type="InterPro" id="IPR041633">
    <property type="entry name" value="Polbeta"/>
</dbReference>
<dbReference type="CDD" id="cd05403">
    <property type="entry name" value="NT_KNTase_like"/>
    <property type="match status" value="1"/>
</dbReference>
<sequence>MHPAVIEAIRLSAQRCGLRAVTLFGSRARGEQRPKSDIDLALSGGDQVRFALDVEGKCPTLPSFDFVDLDGSVQQELREIVAREGRLSYEEVR</sequence>
<name>A0A6N8JRT7_9ACTN</name>
<proteinExistence type="predicted"/>
<dbReference type="OrthoDB" id="3177288at2"/>
<dbReference type="GO" id="GO:0016740">
    <property type="term" value="F:transferase activity"/>
    <property type="evidence" value="ECO:0007669"/>
    <property type="project" value="UniProtKB-KW"/>
</dbReference>
<dbReference type="AlphaFoldDB" id="A0A6N8JRT7"/>